<dbReference type="Pfam" id="PF00025">
    <property type="entry name" value="Arf"/>
    <property type="match status" value="1"/>
</dbReference>
<accession>A0AAD8UV06</accession>
<keyword evidence="6" id="KW-1185">Reference proteome</keyword>
<evidence type="ECO:0000313" key="5">
    <source>
        <dbReference type="EMBL" id="KAK1444328.1"/>
    </source>
</evidence>
<sequence length="177" mass="20507">MAALMEKIATLKRKQNINVFLCGLRGSGKTTLLYKSLITNWQTICNEIEPTTLFHYENLRFDRTEYGIWDFSGDMQVTAVVFLINAMDESEMSRNEIMDRIQTMQRDDAFRASLFFILFNTISMEVDATGMEKYIRSNLSGKENVLFFSFNASLGLHDPAWVKTLQLIHLHHKKNAH</sequence>
<dbReference type="EMBL" id="JAVEPI010000001">
    <property type="protein sequence ID" value="KAK1444328.1"/>
    <property type="molecule type" value="Genomic_DNA"/>
</dbReference>
<dbReference type="AlphaFoldDB" id="A0AAD8UV06"/>
<feature type="binding site" evidence="4">
    <location>
        <position position="51"/>
    </location>
    <ligand>
        <name>Mg(2+)</name>
        <dbReference type="ChEBI" id="CHEBI:18420"/>
    </ligand>
</feature>
<protein>
    <recommendedName>
        <fullName evidence="7">ADP-ribosylation factor</fullName>
    </recommendedName>
</protein>
<evidence type="ECO:0000256" key="2">
    <source>
        <dbReference type="ARBA" id="ARBA00023134"/>
    </source>
</evidence>
<dbReference type="SUPFAM" id="SSF52540">
    <property type="entry name" value="P-loop containing nucleoside triphosphate hydrolases"/>
    <property type="match status" value="1"/>
</dbReference>
<gene>
    <name evidence="5" type="ORF">BgAZ_102340</name>
</gene>
<dbReference type="InterPro" id="IPR006689">
    <property type="entry name" value="Small_GTPase_ARF/SAR"/>
</dbReference>
<evidence type="ECO:0000313" key="6">
    <source>
        <dbReference type="Proteomes" id="UP001230268"/>
    </source>
</evidence>
<evidence type="ECO:0000256" key="1">
    <source>
        <dbReference type="ARBA" id="ARBA00022741"/>
    </source>
</evidence>
<dbReference type="GO" id="GO:0046872">
    <property type="term" value="F:metal ion binding"/>
    <property type="evidence" value="ECO:0007669"/>
    <property type="project" value="UniProtKB-KW"/>
</dbReference>
<feature type="binding site" evidence="4">
    <location>
        <position position="30"/>
    </location>
    <ligand>
        <name>Mg(2+)</name>
        <dbReference type="ChEBI" id="CHEBI:18420"/>
    </ligand>
</feature>
<proteinExistence type="predicted"/>
<keyword evidence="1 3" id="KW-0547">Nucleotide-binding</keyword>
<evidence type="ECO:0000256" key="3">
    <source>
        <dbReference type="PIRSR" id="PIRSR606689-1"/>
    </source>
</evidence>
<feature type="binding site" evidence="3">
    <location>
        <begin position="23"/>
        <end position="30"/>
    </location>
    <ligand>
        <name>GTP</name>
        <dbReference type="ChEBI" id="CHEBI:37565"/>
    </ligand>
</feature>
<name>A0AAD8UV06_BABGI</name>
<organism evidence="5 6">
    <name type="scientific">Babesia gibsoni</name>
    <dbReference type="NCBI Taxonomy" id="33632"/>
    <lineage>
        <taxon>Eukaryota</taxon>
        <taxon>Sar</taxon>
        <taxon>Alveolata</taxon>
        <taxon>Apicomplexa</taxon>
        <taxon>Aconoidasida</taxon>
        <taxon>Piroplasmida</taxon>
        <taxon>Babesiidae</taxon>
        <taxon>Babesia</taxon>
    </lineage>
</organism>
<dbReference type="Gene3D" id="3.40.50.300">
    <property type="entry name" value="P-loop containing nucleotide triphosphate hydrolases"/>
    <property type="match status" value="1"/>
</dbReference>
<dbReference type="Proteomes" id="UP001230268">
    <property type="component" value="Unassembled WGS sequence"/>
</dbReference>
<keyword evidence="2 3" id="KW-0342">GTP-binding</keyword>
<dbReference type="InterPro" id="IPR027417">
    <property type="entry name" value="P-loop_NTPase"/>
</dbReference>
<comment type="caution">
    <text evidence="5">The sequence shown here is derived from an EMBL/GenBank/DDBJ whole genome shotgun (WGS) entry which is preliminary data.</text>
</comment>
<evidence type="ECO:0008006" key="7">
    <source>
        <dbReference type="Google" id="ProtNLM"/>
    </source>
</evidence>
<keyword evidence="4" id="KW-0479">Metal-binding</keyword>
<feature type="binding site" evidence="3">
    <location>
        <position position="73"/>
    </location>
    <ligand>
        <name>GTP</name>
        <dbReference type="ChEBI" id="CHEBI:37565"/>
    </ligand>
</feature>
<dbReference type="GO" id="GO:0005525">
    <property type="term" value="F:GTP binding"/>
    <property type="evidence" value="ECO:0007669"/>
    <property type="project" value="UniProtKB-KW"/>
</dbReference>
<dbReference type="GO" id="GO:0003924">
    <property type="term" value="F:GTPase activity"/>
    <property type="evidence" value="ECO:0007669"/>
    <property type="project" value="InterPro"/>
</dbReference>
<keyword evidence="4" id="KW-0460">Magnesium</keyword>
<reference evidence="5" key="1">
    <citation type="submission" date="2023-08" db="EMBL/GenBank/DDBJ databases">
        <title>Draft sequence of the Babesia gibsoni genome.</title>
        <authorList>
            <person name="Yamagishi J.Y."/>
            <person name="Xuan X.X."/>
        </authorList>
    </citation>
    <scope>NUCLEOTIDE SEQUENCE</scope>
    <source>
        <strain evidence="5">Azabu</strain>
    </source>
</reference>
<evidence type="ECO:0000256" key="4">
    <source>
        <dbReference type="PIRSR" id="PIRSR606689-2"/>
    </source>
</evidence>